<dbReference type="NCBIfam" id="NF006114">
    <property type="entry name" value="PRK08263.1"/>
    <property type="match status" value="1"/>
</dbReference>
<organism evidence="3 4">
    <name type="scientific">Nocardia iowensis</name>
    <dbReference type="NCBI Taxonomy" id="204891"/>
    <lineage>
        <taxon>Bacteria</taxon>
        <taxon>Bacillati</taxon>
        <taxon>Actinomycetota</taxon>
        <taxon>Actinomycetes</taxon>
        <taxon>Mycobacteriales</taxon>
        <taxon>Nocardiaceae</taxon>
        <taxon>Nocardia</taxon>
    </lineage>
</organism>
<reference evidence="3 4" key="1">
    <citation type="submission" date="2021-07" db="EMBL/GenBank/DDBJ databases">
        <title>Whole Genome Sequence of Nocardia Iowensis.</title>
        <authorList>
            <person name="Lamm A."/>
            <person name="Collins-Fairclough A.M."/>
            <person name="Bunk B."/>
            <person name="Sproer C."/>
        </authorList>
    </citation>
    <scope>NUCLEOTIDE SEQUENCE [LARGE SCALE GENOMIC DNA]</scope>
    <source>
        <strain evidence="3 4">NRRL 5646</strain>
    </source>
</reference>
<dbReference type="EMBL" id="CP078145">
    <property type="protein sequence ID" value="QXN94939.1"/>
    <property type="molecule type" value="Genomic_DNA"/>
</dbReference>
<dbReference type="Pfam" id="PF00106">
    <property type="entry name" value="adh_short"/>
    <property type="match status" value="1"/>
</dbReference>
<dbReference type="PANTHER" id="PTHR43976:SF16">
    <property type="entry name" value="SHORT-CHAIN DEHYDROGENASE_REDUCTASE FAMILY PROTEIN"/>
    <property type="match status" value="1"/>
</dbReference>
<keyword evidence="2" id="KW-0560">Oxidoreductase</keyword>
<dbReference type="InterPro" id="IPR020904">
    <property type="entry name" value="Sc_DH/Rdtase_CS"/>
</dbReference>
<dbReference type="PROSITE" id="PS00061">
    <property type="entry name" value="ADH_SHORT"/>
    <property type="match status" value="1"/>
</dbReference>
<evidence type="ECO:0000256" key="2">
    <source>
        <dbReference type="ARBA" id="ARBA00023002"/>
    </source>
</evidence>
<evidence type="ECO:0000313" key="4">
    <source>
        <dbReference type="Proteomes" id="UP000694257"/>
    </source>
</evidence>
<proteinExistence type="inferred from homology"/>
<accession>A0ABX8S1J9</accession>
<comment type="similarity">
    <text evidence="1">Belongs to the short-chain dehydrogenases/reductases (SDR) family.</text>
</comment>
<keyword evidence="4" id="KW-1185">Reference proteome</keyword>
<evidence type="ECO:0000313" key="3">
    <source>
        <dbReference type="EMBL" id="QXN94939.1"/>
    </source>
</evidence>
<dbReference type="PANTHER" id="PTHR43976">
    <property type="entry name" value="SHORT CHAIN DEHYDROGENASE"/>
    <property type="match status" value="1"/>
</dbReference>
<dbReference type="RefSeq" id="WP_218477660.1">
    <property type="nucleotide sequence ID" value="NZ_BAABJN010000007.1"/>
</dbReference>
<dbReference type="InterPro" id="IPR051911">
    <property type="entry name" value="SDR_oxidoreductase"/>
</dbReference>
<sequence>MSKVWFVTGSSRGIGREIVQAALSRGDRVAASARNPETLKDLVDEYGDAILALELDVTDRDRAFEAIAEAHEQFGRLDVIVNNAGYGLFGAFEEVSEQDFRDVLEANLFGSFHVTRAAIPVLREQGSGHIVQISSGAGLVNFPAFGAYNASKFAVEGLFGELASEIEQFGIKVTIVEPGAYDTEAPTTAAKRSKQLPYYDRVREMLAEQSAAATLNDPAAAGAAMLELVDLPEPPRRVLFGKDVLSMAQQVYADRLVEWQRWADFGERAG</sequence>
<dbReference type="InterPro" id="IPR002347">
    <property type="entry name" value="SDR_fam"/>
</dbReference>
<dbReference type="CDD" id="cd05374">
    <property type="entry name" value="17beta-HSD-like_SDR_c"/>
    <property type="match status" value="1"/>
</dbReference>
<protein>
    <submittedName>
        <fullName evidence="3">SDR family NAD(P)-dependent oxidoreductase</fullName>
    </submittedName>
</protein>
<name>A0ABX8S1J9_NOCIO</name>
<evidence type="ECO:0000256" key="1">
    <source>
        <dbReference type="ARBA" id="ARBA00006484"/>
    </source>
</evidence>
<dbReference type="Proteomes" id="UP000694257">
    <property type="component" value="Chromosome"/>
</dbReference>
<gene>
    <name evidence="3" type="ORF">KV110_18955</name>
</gene>